<dbReference type="InterPro" id="IPR013022">
    <property type="entry name" value="Xyl_isomerase-like_TIM-brl"/>
</dbReference>
<comment type="caution">
    <text evidence="3">The sequence shown here is derived from an EMBL/GenBank/DDBJ whole genome shotgun (WGS) entry which is preliminary data.</text>
</comment>
<gene>
    <name evidence="3" type="ORF">IPZ78_11455</name>
</gene>
<dbReference type="Proteomes" id="UP001165302">
    <property type="component" value="Unassembled WGS sequence"/>
</dbReference>
<protein>
    <submittedName>
        <fullName evidence="3">Sugar phosphate isomerase/epimerase</fullName>
    </submittedName>
</protein>
<sequence>MNRKDFIRRTSTLLASTLVVPALASTSKDRFVSSPTIKLKKGISYYMIKDDLSVLDKFKLVKDLGFHGIEINSPAVLNTKELLGARDATGIEILGTVNKDHWSQPLSSPDEQIRKGIIDSVAKSLEETKRLGGGTVLVVPAVVNASVSYESAYMRALESIRQLIPYAEKYQVKIALENVWNNFILSPVEAKRFIDEINHPLVGWYFDVGNVLRYGWPEHWIEALDHRIFNVHIKEFSRKVMNEQGLGKGFGVPLTEGDIDWKVVMEALKKVNYSGEWLVLELGNGDRAQLQDFSTRLDKIISFNK</sequence>
<dbReference type="GO" id="GO:0016853">
    <property type="term" value="F:isomerase activity"/>
    <property type="evidence" value="ECO:0007669"/>
    <property type="project" value="UniProtKB-KW"/>
</dbReference>
<reference evidence="3" key="1">
    <citation type="submission" date="2020-10" db="EMBL/GenBank/DDBJ databases">
        <authorList>
            <person name="Lu T."/>
            <person name="Wang Q."/>
            <person name="Han X."/>
        </authorList>
    </citation>
    <scope>NUCLEOTIDE SEQUENCE</scope>
    <source>
        <strain evidence="3">WQ 366</strain>
    </source>
</reference>
<keyword evidence="1" id="KW-0732">Signal</keyword>
<accession>A0ABS7Z6I9</accession>
<dbReference type="InterPro" id="IPR050312">
    <property type="entry name" value="IolE/XylAMocC-like"/>
</dbReference>
<keyword evidence="3" id="KW-0413">Isomerase</keyword>
<evidence type="ECO:0000259" key="2">
    <source>
        <dbReference type="Pfam" id="PF01261"/>
    </source>
</evidence>
<feature type="signal peptide" evidence="1">
    <location>
        <begin position="1"/>
        <end position="24"/>
    </location>
</feature>
<evidence type="ECO:0000256" key="1">
    <source>
        <dbReference type="SAM" id="SignalP"/>
    </source>
</evidence>
<organism evidence="3 4">
    <name type="scientific">Sphingobacterium bovistauri</name>
    <dbReference type="NCBI Taxonomy" id="2781959"/>
    <lineage>
        <taxon>Bacteria</taxon>
        <taxon>Pseudomonadati</taxon>
        <taxon>Bacteroidota</taxon>
        <taxon>Sphingobacteriia</taxon>
        <taxon>Sphingobacteriales</taxon>
        <taxon>Sphingobacteriaceae</taxon>
        <taxon>Sphingobacterium</taxon>
    </lineage>
</organism>
<dbReference type="SUPFAM" id="SSF51658">
    <property type="entry name" value="Xylose isomerase-like"/>
    <property type="match status" value="1"/>
</dbReference>
<proteinExistence type="predicted"/>
<dbReference type="RefSeq" id="WP_225553829.1">
    <property type="nucleotide sequence ID" value="NZ_JADEYP010000021.1"/>
</dbReference>
<dbReference type="Gene3D" id="3.20.20.150">
    <property type="entry name" value="Divalent-metal-dependent TIM barrel enzymes"/>
    <property type="match status" value="1"/>
</dbReference>
<dbReference type="PANTHER" id="PTHR12110:SF21">
    <property type="entry name" value="XYLOSE ISOMERASE-LIKE TIM BARREL DOMAIN-CONTAINING PROTEIN"/>
    <property type="match status" value="1"/>
</dbReference>
<feature type="domain" description="Xylose isomerase-like TIM barrel" evidence="2">
    <location>
        <begin position="58"/>
        <end position="285"/>
    </location>
</feature>
<dbReference type="InterPro" id="IPR036237">
    <property type="entry name" value="Xyl_isomerase-like_sf"/>
</dbReference>
<name>A0ABS7Z6I9_9SPHI</name>
<dbReference type="Pfam" id="PF01261">
    <property type="entry name" value="AP_endonuc_2"/>
    <property type="match status" value="1"/>
</dbReference>
<feature type="chain" id="PRO_5045444792" evidence="1">
    <location>
        <begin position="25"/>
        <end position="305"/>
    </location>
</feature>
<dbReference type="EMBL" id="JADEYP010000021">
    <property type="protein sequence ID" value="MCA5005767.1"/>
    <property type="molecule type" value="Genomic_DNA"/>
</dbReference>
<evidence type="ECO:0000313" key="4">
    <source>
        <dbReference type="Proteomes" id="UP001165302"/>
    </source>
</evidence>
<evidence type="ECO:0000313" key="3">
    <source>
        <dbReference type="EMBL" id="MCA5005767.1"/>
    </source>
</evidence>
<keyword evidence="4" id="KW-1185">Reference proteome</keyword>
<dbReference type="PANTHER" id="PTHR12110">
    <property type="entry name" value="HYDROXYPYRUVATE ISOMERASE"/>
    <property type="match status" value="1"/>
</dbReference>